<dbReference type="EMBL" id="CP012109">
    <property type="protein sequence ID" value="AKQ65715.1"/>
    <property type="molecule type" value="Genomic_DNA"/>
</dbReference>
<gene>
    <name evidence="2" type="ORF">A176_002627</name>
</gene>
<feature type="compositionally biased region" description="Basic residues" evidence="1">
    <location>
        <begin position="1"/>
        <end position="10"/>
    </location>
</feature>
<protein>
    <submittedName>
        <fullName evidence="2">Sensor protein of zinc sigma-54-dependent two-component system</fullName>
    </submittedName>
</protein>
<dbReference type="SUPFAM" id="SSF55874">
    <property type="entry name" value="ATPase domain of HSP90 chaperone/DNA topoisomerase II/histidine kinase"/>
    <property type="match status" value="1"/>
</dbReference>
<keyword evidence="3" id="KW-1185">Reference proteome</keyword>
<dbReference type="Proteomes" id="UP000009026">
    <property type="component" value="Chromosome"/>
</dbReference>
<sequence>MVAHVVRNHGGRLELESEEGRGTCVTVSWPSAKPGTEERYVG</sequence>
<dbReference type="STRING" id="1297742.A176_002627"/>
<organism evidence="2 3">
    <name type="scientific">Pseudomyxococcus hansupus</name>
    <dbReference type="NCBI Taxonomy" id="1297742"/>
    <lineage>
        <taxon>Bacteria</taxon>
        <taxon>Pseudomonadati</taxon>
        <taxon>Myxococcota</taxon>
        <taxon>Myxococcia</taxon>
        <taxon>Myxococcales</taxon>
        <taxon>Cystobacterineae</taxon>
        <taxon>Myxococcaceae</taxon>
        <taxon>Pseudomyxococcus</taxon>
    </lineage>
</organism>
<feature type="compositionally biased region" description="Basic and acidic residues" evidence="1">
    <location>
        <begin position="11"/>
        <end position="21"/>
    </location>
</feature>
<name>A0A0H4WWJ8_9BACT</name>
<feature type="region of interest" description="Disordered" evidence="1">
    <location>
        <begin position="1"/>
        <end position="42"/>
    </location>
</feature>
<evidence type="ECO:0000313" key="2">
    <source>
        <dbReference type="EMBL" id="AKQ65715.1"/>
    </source>
</evidence>
<proteinExistence type="predicted"/>
<dbReference type="InterPro" id="IPR036890">
    <property type="entry name" value="HATPase_C_sf"/>
</dbReference>
<reference evidence="2 3" key="1">
    <citation type="journal article" date="2016" name="PLoS ONE">
        <title>Complete Genome Sequence and Comparative Genomics of a Novel Myxobacterium Myxococcus hansupus.</title>
        <authorList>
            <person name="Sharma G."/>
            <person name="Narwani T."/>
            <person name="Subramanian S."/>
        </authorList>
    </citation>
    <scope>NUCLEOTIDE SEQUENCE [LARGE SCALE GENOMIC DNA]</scope>
    <source>
        <strain evidence="3">mixupus</strain>
    </source>
</reference>
<evidence type="ECO:0000256" key="1">
    <source>
        <dbReference type="SAM" id="MobiDB-lite"/>
    </source>
</evidence>
<dbReference type="AlphaFoldDB" id="A0A0H4WWJ8"/>
<accession>A0A0H4WWJ8</accession>
<evidence type="ECO:0000313" key="3">
    <source>
        <dbReference type="Proteomes" id="UP000009026"/>
    </source>
</evidence>
<dbReference type="Gene3D" id="3.30.565.10">
    <property type="entry name" value="Histidine kinase-like ATPase, C-terminal domain"/>
    <property type="match status" value="1"/>
</dbReference>
<dbReference type="PATRIC" id="fig|1297742.4.peg.2653"/>
<dbReference type="KEGG" id="mym:A176_002627"/>